<accession>A0A9N9MAW7</accession>
<gene>
    <name evidence="8" type="ORF">CEUTPL_LOCUS1245</name>
</gene>
<keyword evidence="2" id="KW-0805">Transcription regulation</keyword>
<evidence type="ECO:0000259" key="7">
    <source>
        <dbReference type="PROSITE" id="PS50039"/>
    </source>
</evidence>
<dbReference type="GO" id="GO:0000976">
    <property type="term" value="F:transcription cis-regulatory region binding"/>
    <property type="evidence" value="ECO:0007669"/>
    <property type="project" value="TreeGrafter"/>
</dbReference>
<feature type="DNA-binding region" description="Fork-head" evidence="6">
    <location>
        <begin position="224"/>
        <end position="321"/>
    </location>
</feature>
<dbReference type="InterPro" id="IPR036388">
    <property type="entry name" value="WH-like_DNA-bd_sf"/>
</dbReference>
<sequence>MSTSMDIFLNGPDFIPIPESLEMGMISEMDSLLGSQNDFSGFNFNSLELEEFSDARDYRWFNTNSNHSIFDLNGDDGPTMVNPNAVLPLMSTRGRSPSPALRESHLTFSPATIKISSLKADAVAVKQDLLNRFDGSKKVVKKTMIPINLPPIIKSVAKVPILAKSGFKPIGIKGQTGQTLGHSVIIKNGIGETSRSMSIQTHAKKVPVQKPTLDIDDENFLYPKPAYSYSCLIAMALKNSRSGSLPVSEIYNFMCKHFPYFKTAPKAWKNSVRHNLSLNKCFEKIEKPAVNGAQRKGCLWGMNPDKINKMDEEVQKWSRKDPMSIKKAMVYPETLEALERGELKFACACTDEEGENYIDSSAAESDSDDSQEERLAWSQVPIEFESQDLIEYDEFNSGQTDDDLEDDKRVVRLRMGLPQKELDYEKTINNKRRKTHIVLNQ</sequence>
<evidence type="ECO:0000256" key="3">
    <source>
        <dbReference type="ARBA" id="ARBA00023125"/>
    </source>
</evidence>
<evidence type="ECO:0000256" key="2">
    <source>
        <dbReference type="ARBA" id="ARBA00023015"/>
    </source>
</evidence>
<dbReference type="InterPro" id="IPR030456">
    <property type="entry name" value="TF_fork_head_CS_2"/>
</dbReference>
<dbReference type="PROSITE" id="PS00658">
    <property type="entry name" value="FORK_HEAD_2"/>
    <property type="match status" value="1"/>
</dbReference>
<dbReference type="PANTHER" id="PTHR46721:SF3">
    <property type="entry name" value="FORKHEAD BOX N1"/>
    <property type="match status" value="1"/>
</dbReference>
<keyword evidence="5 6" id="KW-0539">Nucleus</keyword>
<dbReference type="Proteomes" id="UP001152799">
    <property type="component" value="Chromosome 1"/>
</dbReference>
<proteinExistence type="predicted"/>
<dbReference type="PANTHER" id="PTHR46721">
    <property type="entry name" value="FORKHEAD BOX PROTEIN N1"/>
    <property type="match status" value="1"/>
</dbReference>
<evidence type="ECO:0000256" key="5">
    <source>
        <dbReference type="ARBA" id="ARBA00023242"/>
    </source>
</evidence>
<keyword evidence="9" id="KW-1185">Reference proteome</keyword>
<dbReference type="CDD" id="cd20030">
    <property type="entry name" value="FH_FOXN1-like"/>
    <property type="match status" value="1"/>
</dbReference>
<protein>
    <recommendedName>
        <fullName evidence="7">Fork-head domain-containing protein</fullName>
    </recommendedName>
</protein>
<dbReference type="OrthoDB" id="10070006at2759"/>
<dbReference type="InterPro" id="IPR049624">
    <property type="entry name" value="FOXN1_4"/>
</dbReference>
<evidence type="ECO:0000313" key="8">
    <source>
        <dbReference type="EMBL" id="CAG9760517.1"/>
    </source>
</evidence>
<dbReference type="InterPro" id="IPR036390">
    <property type="entry name" value="WH_DNA-bd_sf"/>
</dbReference>
<reference evidence="8" key="1">
    <citation type="submission" date="2022-01" db="EMBL/GenBank/DDBJ databases">
        <authorList>
            <person name="King R."/>
        </authorList>
    </citation>
    <scope>NUCLEOTIDE SEQUENCE</scope>
</reference>
<dbReference type="SMART" id="SM00339">
    <property type="entry name" value="FH"/>
    <property type="match status" value="1"/>
</dbReference>
<keyword evidence="1" id="KW-0217">Developmental protein</keyword>
<dbReference type="GO" id="GO:0005634">
    <property type="term" value="C:nucleus"/>
    <property type="evidence" value="ECO:0007669"/>
    <property type="project" value="UniProtKB-SubCell"/>
</dbReference>
<evidence type="ECO:0000313" key="9">
    <source>
        <dbReference type="Proteomes" id="UP001152799"/>
    </source>
</evidence>
<dbReference type="PRINTS" id="PR00053">
    <property type="entry name" value="FORKHEAD"/>
</dbReference>
<dbReference type="GO" id="GO:0000981">
    <property type="term" value="F:DNA-binding transcription factor activity, RNA polymerase II-specific"/>
    <property type="evidence" value="ECO:0007669"/>
    <property type="project" value="TreeGrafter"/>
</dbReference>
<evidence type="ECO:0000256" key="6">
    <source>
        <dbReference type="PROSITE-ProRule" id="PRU00089"/>
    </source>
</evidence>
<comment type="subcellular location">
    <subcellularLocation>
        <location evidence="6">Nucleus</location>
    </subcellularLocation>
</comment>
<evidence type="ECO:0000256" key="1">
    <source>
        <dbReference type="ARBA" id="ARBA00022473"/>
    </source>
</evidence>
<dbReference type="Pfam" id="PF00250">
    <property type="entry name" value="Forkhead"/>
    <property type="match status" value="1"/>
</dbReference>
<dbReference type="Gene3D" id="1.10.10.10">
    <property type="entry name" value="Winged helix-like DNA-binding domain superfamily/Winged helix DNA-binding domain"/>
    <property type="match status" value="1"/>
</dbReference>
<dbReference type="AlphaFoldDB" id="A0A9N9MAW7"/>
<evidence type="ECO:0000256" key="4">
    <source>
        <dbReference type="ARBA" id="ARBA00023163"/>
    </source>
</evidence>
<dbReference type="SUPFAM" id="SSF46785">
    <property type="entry name" value="Winged helix' DNA-binding domain"/>
    <property type="match status" value="1"/>
</dbReference>
<keyword evidence="3 6" id="KW-0238">DNA-binding</keyword>
<dbReference type="PROSITE" id="PS50039">
    <property type="entry name" value="FORK_HEAD_3"/>
    <property type="match status" value="1"/>
</dbReference>
<name>A0A9N9MAW7_9CUCU</name>
<dbReference type="InterPro" id="IPR001766">
    <property type="entry name" value="Fork_head_dom"/>
</dbReference>
<keyword evidence="4" id="KW-0804">Transcription</keyword>
<organism evidence="8 9">
    <name type="scientific">Ceutorhynchus assimilis</name>
    <name type="common">cabbage seed weevil</name>
    <dbReference type="NCBI Taxonomy" id="467358"/>
    <lineage>
        <taxon>Eukaryota</taxon>
        <taxon>Metazoa</taxon>
        <taxon>Ecdysozoa</taxon>
        <taxon>Arthropoda</taxon>
        <taxon>Hexapoda</taxon>
        <taxon>Insecta</taxon>
        <taxon>Pterygota</taxon>
        <taxon>Neoptera</taxon>
        <taxon>Endopterygota</taxon>
        <taxon>Coleoptera</taxon>
        <taxon>Polyphaga</taxon>
        <taxon>Cucujiformia</taxon>
        <taxon>Curculionidae</taxon>
        <taxon>Ceutorhynchinae</taxon>
        <taxon>Ceutorhynchus</taxon>
    </lineage>
</organism>
<dbReference type="EMBL" id="OU892277">
    <property type="protein sequence ID" value="CAG9760517.1"/>
    <property type="molecule type" value="Genomic_DNA"/>
</dbReference>
<feature type="domain" description="Fork-head" evidence="7">
    <location>
        <begin position="224"/>
        <end position="321"/>
    </location>
</feature>